<dbReference type="SUPFAM" id="SSF46689">
    <property type="entry name" value="Homeodomain-like"/>
    <property type="match status" value="1"/>
</dbReference>
<evidence type="ECO:0000256" key="6">
    <source>
        <dbReference type="RuleBase" id="RU000682"/>
    </source>
</evidence>
<evidence type="ECO:0000313" key="8">
    <source>
        <dbReference type="Proteomes" id="UP000887565"/>
    </source>
</evidence>
<sequence>MSSKNRGAFLIDEILDTGAHLTTTAAPLASTVTDSFSVDILGEQLSGATKSPTLENRDQMVHQSQFYDGGGSELVDDRGAGNAAFQVPTFSQAMFCGVDDGSTSRSLLQHPFANFSTTVTHQGQMIMTPMNYFSPICDSRYHWLLPYFQQKSSHKRKGGQIRFSNEQTNELETKFDNQKYLSPNERKKIAKILHLSERQVKTWFQNRRAKWRRLRKDNEDEDLQCSSSGKMHNSFS</sequence>
<dbReference type="GO" id="GO:0000978">
    <property type="term" value="F:RNA polymerase II cis-regulatory region sequence-specific DNA binding"/>
    <property type="evidence" value="ECO:0007669"/>
    <property type="project" value="TreeGrafter"/>
</dbReference>
<keyword evidence="3 5" id="KW-0371">Homeobox</keyword>
<dbReference type="Pfam" id="PF00046">
    <property type="entry name" value="Homeodomain"/>
    <property type="match status" value="1"/>
</dbReference>
<dbReference type="PRINTS" id="PR00024">
    <property type="entry name" value="HOMEOBOX"/>
</dbReference>
<evidence type="ECO:0000256" key="2">
    <source>
        <dbReference type="ARBA" id="ARBA00023125"/>
    </source>
</evidence>
<dbReference type="CDD" id="cd00086">
    <property type="entry name" value="homeodomain"/>
    <property type="match status" value="1"/>
</dbReference>
<dbReference type="SMART" id="SM00389">
    <property type="entry name" value="HOX"/>
    <property type="match status" value="1"/>
</dbReference>
<dbReference type="GO" id="GO:0030154">
    <property type="term" value="P:cell differentiation"/>
    <property type="evidence" value="ECO:0007669"/>
    <property type="project" value="TreeGrafter"/>
</dbReference>
<dbReference type="InterPro" id="IPR001356">
    <property type="entry name" value="HD"/>
</dbReference>
<dbReference type="Proteomes" id="UP000887565">
    <property type="component" value="Unplaced"/>
</dbReference>
<proteinExistence type="predicted"/>
<dbReference type="FunFam" id="1.10.10.60:FF:000721">
    <property type="entry name" value="Hematopoietically-expressed homeobox protein HHEX"/>
    <property type="match status" value="1"/>
</dbReference>
<dbReference type="InterPro" id="IPR020479">
    <property type="entry name" value="HD_metazoa"/>
</dbReference>
<protein>
    <submittedName>
        <fullName evidence="9">Homeobox domain-containing protein</fullName>
    </submittedName>
</protein>
<evidence type="ECO:0000256" key="1">
    <source>
        <dbReference type="ARBA" id="ARBA00004123"/>
    </source>
</evidence>
<keyword evidence="4 5" id="KW-0539">Nucleus</keyword>
<dbReference type="PANTHER" id="PTHR24324:SF5">
    <property type="entry name" value="HEMATOPOIETICALLY-EXPRESSED HOMEOBOX PROTEIN HHEX"/>
    <property type="match status" value="1"/>
</dbReference>
<dbReference type="GO" id="GO:0005634">
    <property type="term" value="C:nucleus"/>
    <property type="evidence" value="ECO:0007669"/>
    <property type="project" value="UniProtKB-SubCell"/>
</dbReference>
<dbReference type="Gene3D" id="1.10.10.60">
    <property type="entry name" value="Homeodomain-like"/>
    <property type="match status" value="1"/>
</dbReference>
<evidence type="ECO:0000256" key="3">
    <source>
        <dbReference type="ARBA" id="ARBA00023155"/>
    </source>
</evidence>
<keyword evidence="8" id="KW-1185">Reference proteome</keyword>
<name>A0A915HXN8_ROMCU</name>
<dbReference type="InterPro" id="IPR009057">
    <property type="entry name" value="Homeodomain-like_sf"/>
</dbReference>
<dbReference type="GO" id="GO:0000981">
    <property type="term" value="F:DNA-binding transcription factor activity, RNA polymerase II-specific"/>
    <property type="evidence" value="ECO:0007669"/>
    <property type="project" value="InterPro"/>
</dbReference>
<evidence type="ECO:0000256" key="5">
    <source>
        <dbReference type="PROSITE-ProRule" id="PRU00108"/>
    </source>
</evidence>
<dbReference type="WBParaSite" id="nRc.2.0.1.t06585-RA">
    <property type="protein sequence ID" value="nRc.2.0.1.t06585-RA"/>
    <property type="gene ID" value="nRc.2.0.1.g06585"/>
</dbReference>
<accession>A0A915HXN8</accession>
<dbReference type="PANTHER" id="PTHR24324">
    <property type="entry name" value="HOMEOBOX PROTEIN HHEX"/>
    <property type="match status" value="1"/>
</dbReference>
<evidence type="ECO:0000313" key="9">
    <source>
        <dbReference type="WBParaSite" id="nRc.2.0.1.t06585-RA"/>
    </source>
</evidence>
<dbReference type="AlphaFoldDB" id="A0A915HXN8"/>
<evidence type="ECO:0000256" key="4">
    <source>
        <dbReference type="ARBA" id="ARBA00023242"/>
    </source>
</evidence>
<keyword evidence="2 5" id="KW-0238">DNA-binding</keyword>
<dbReference type="InterPro" id="IPR017970">
    <property type="entry name" value="Homeobox_CS"/>
</dbReference>
<organism evidence="8 9">
    <name type="scientific">Romanomermis culicivorax</name>
    <name type="common">Nematode worm</name>
    <dbReference type="NCBI Taxonomy" id="13658"/>
    <lineage>
        <taxon>Eukaryota</taxon>
        <taxon>Metazoa</taxon>
        <taxon>Ecdysozoa</taxon>
        <taxon>Nematoda</taxon>
        <taxon>Enoplea</taxon>
        <taxon>Dorylaimia</taxon>
        <taxon>Mermithida</taxon>
        <taxon>Mermithoidea</taxon>
        <taxon>Mermithidae</taxon>
        <taxon>Romanomermis</taxon>
    </lineage>
</organism>
<dbReference type="InterPro" id="IPR051000">
    <property type="entry name" value="Homeobox_DNA-bind_prot"/>
</dbReference>
<dbReference type="PROSITE" id="PS00027">
    <property type="entry name" value="HOMEOBOX_1"/>
    <property type="match status" value="1"/>
</dbReference>
<evidence type="ECO:0000259" key="7">
    <source>
        <dbReference type="PROSITE" id="PS50071"/>
    </source>
</evidence>
<reference evidence="9" key="1">
    <citation type="submission" date="2022-11" db="UniProtKB">
        <authorList>
            <consortium name="WormBaseParasite"/>
        </authorList>
    </citation>
    <scope>IDENTIFICATION</scope>
</reference>
<feature type="DNA-binding region" description="Homeobox" evidence="5">
    <location>
        <begin position="156"/>
        <end position="215"/>
    </location>
</feature>
<dbReference type="PROSITE" id="PS50071">
    <property type="entry name" value="HOMEOBOX_2"/>
    <property type="match status" value="1"/>
</dbReference>
<feature type="domain" description="Homeobox" evidence="7">
    <location>
        <begin position="154"/>
        <end position="214"/>
    </location>
</feature>
<comment type="subcellular location">
    <subcellularLocation>
        <location evidence="1 5 6">Nucleus</location>
    </subcellularLocation>
</comment>